<dbReference type="Gene3D" id="2.40.50.100">
    <property type="match status" value="1"/>
</dbReference>
<dbReference type="Proteomes" id="UP000589516">
    <property type="component" value="Unassembled WGS sequence"/>
</dbReference>
<dbReference type="InterPro" id="IPR011053">
    <property type="entry name" value="Single_hybrid_motif"/>
</dbReference>
<reference evidence="2" key="1">
    <citation type="journal article" date="2019" name="bioRxiv">
        <title>Genome diversification in globally distributed novel marine Proteobacteria is linked to environmental adaptation.</title>
        <authorList>
            <person name="Zhou Z."/>
            <person name="Tran P.Q."/>
            <person name="Kieft K."/>
            <person name="Anantharaman K."/>
        </authorList>
    </citation>
    <scope>NUCLEOTIDE SEQUENCE [LARGE SCALE GENOMIC DNA]</scope>
</reference>
<protein>
    <submittedName>
        <fullName evidence="1">Uncharacterized protein</fullName>
    </submittedName>
</protein>
<dbReference type="EMBL" id="DUAV01000032">
    <property type="protein sequence ID" value="HIG63905.1"/>
    <property type="molecule type" value="Genomic_DNA"/>
</dbReference>
<dbReference type="AlphaFoldDB" id="A0A7C8DDL4"/>
<proteinExistence type="predicted"/>
<evidence type="ECO:0000313" key="1">
    <source>
        <dbReference type="EMBL" id="HIG63905.1"/>
    </source>
</evidence>
<accession>A0A7C8DDL4</accession>
<dbReference type="SUPFAM" id="SSF51230">
    <property type="entry name" value="Single hybrid motif"/>
    <property type="match status" value="1"/>
</dbReference>
<gene>
    <name evidence="1" type="ORF">EYQ16_05270</name>
</gene>
<comment type="caution">
    <text evidence="1">The sequence shown here is derived from an EMBL/GenBank/DDBJ whole genome shotgun (WGS) entry which is preliminary data.</text>
</comment>
<organism evidence="1 2">
    <name type="scientific">Marine Group III euryarchaeote</name>
    <dbReference type="NCBI Taxonomy" id="2173149"/>
    <lineage>
        <taxon>Archaea</taxon>
        <taxon>Methanobacteriati</taxon>
        <taxon>Thermoplasmatota</taxon>
        <taxon>Thermoplasmata</taxon>
        <taxon>Candidatus Thermoprofundales</taxon>
    </lineage>
</organism>
<evidence type="ECO:0000313" key="2">
    <source>
        <dbReference type="Proteomes" id="UP000589516"/>
    </source>
</evidence>
<sequence length="604" mass="65253">MSGRHLLLAGLSCCLLALLLAGRGAGEEWNEELAEDVTLSDTTVTVSGNLTIQDGVTVVLRNSTLEFADGDAWLAVDEGASLQLWDVECRNLTRIEVDGGSLFMSNITLPDVELRITDGSASLVASSFGTLVEENSDVNSGYWLNTHFTTPFGTPINGGSWNFTSGDSSWSGSIGETGESGWVAILGEGADAGPINLTGAVDEIHFGRWEGSLALETSQVLEAHLEVGLMVEGFQIVGSDSRLTDEPFELVASVRNTGTAHLNVSATLSVVDTRSLSPLSGTDGEQLSTTEMLQIRYGESRTMSLPSSGIPSPGSYLCYYRVFAEQVISSPVDGEAEILRSQVGSPFGAGDALVLVSNDDGVTTIRAPHQGIQKELLVSQTGPVTAGQELILVELDFGSSSRKIDIGSPPSEPEKFLGIEYRYWMVLLPLSVLAGAYGRERYKLGSYRVEEVYLLDSIGRVIAHSGASDDSGIDQDIMGSMLQALSDFVSESFQADESRTLKKLEHGDLLLLIERGRNAVLALVVRGQERPEIREQLAGAIDLIENQFGSVLENWDGDLGRFEGAGEIIESLVVIRESVTWYVNPMAIIYSTRDRFVGFWHRFF</sequence>
<name>A0A7C8DDL4_9ARCH</name>